<evidence type="ECO:0000313" key="2">
    <source>
        <dbReference type="Proteomes" id="UP001295684"/>
    </source>
</evidence>
<gene>
    <name evidence="1" type="ORF">ECRASSUSDP1_LOCUS16566</name>
</gene>
<accession>A0AAD1XLS9</accession>
<protein>
    <submittedName>
        <fullName evidence="1">Uncharacterized protein</fullName>
    </submittedName>
</protein>
<dbReference type="EMBL" id="CAMPGE010016663">
    <property type="protein sequence ID" value="CAI2375206.1"/>
    <property type="molecule type" value="Genomic_DNA"/>
</dbReference>
<reference evidence="1" key="1">
    <citation type="submission" date="2023-07" db="EMBL/GenBank/DDBJ databases">
        <authorList>
            <consortium name="AG Swart"/>
            <person name="Singh M."/>
            <person name="Singh A."/>
            <person name="Seah K."/>
            <person name="Emmerich C."/>
        </authorList>
    </citation>
    <scope>NUCLEOTIDE SEQUENCE</scope>
    <source>
        <strain evidence="1">DP1</strain>
    </source>
</reference>
<organism evidence="1 2">
    <name type="scientific">Euplotes crassus</name>
    <dbReference type="NCBI Taxonomy" id="5936"/>
    <lineage>
        <taxon>Eukaryota</taxon>
        <taxon>Sar</taxon>
        <taxon>Alveolata</taxon>
        <taxon>Ciliophora</taxon>
        <taxon>Intramacronucleata</taxon>
        <taxon>Spirotrichea</taxon>
        <taxon>Hypotrichia</taxon>
        <taxon>Euplotida</taxon>
        <taxon>Euplotidae</taxon>
        <taxon>Moneuplotes</taxon>
    </lineage>
</organism>
<proteinExistence type="predicted"/>
<name>A0AAD1XLS9_EUPCR</name>
<keyword evidence="2" id="KW-1185">Reference proteome</keyword>
<dbReference type="AlphaFoldDB" id="A0AAD1XLS9"/>
<evidence type="ECO:0000313" key="1">
    <source>
        <dbReference type="EMBL" id="CAI2375206.1"/>
    </source>
</evidence>
<dbReference type="Proteomes" id="UP001295684">
    <property type="component" value="Unassembled WGS sequence"/>
</dbReference>
<sequence>MRVLLSRWRLITVSWIMKDLFWPLCLRHLTRLYVFAPRENSFGWLSLRRSCRKALKKVSRWRLLCPYRRNLKSCDGKCNFECAYQAACFQWSEGEVFDFSAKKCKIISDCTSPKHLLSSLQFFLNTICRTLDYYVDPFSSKDIKLVTEEFPYRSFTTLSSELVNLYSNSDYNISIYTNDAYLTDGEFMVINTTSVILRPIPSYQSMNQKGLYKKIDDRPLLIPTHFNSMGLQKKYFFMLSSTLMLTPTRQ</sequence>
<comment type="caution">
    <text evidence="1">The sequence shown here is derived from an EMBL/GenBank/DDBJ whole genome shotgun (WGS) entry which is preliminary data.</text>
</comment>